<dbReference type="PANTHER" id="PTHR44846">
    <property type="entry name" value="MANNOSYL-D-GLYCERATE TRANSPORT/METABOLISM SYSTEM REPRESSOR MNGR-RELATED"/>
    <property type="match status" value="1"/>
</dbReference>
<evidence type="ECO:0000256" key="2">
    <source>
        <dbReference type="ARBA" id="ARBA00023125"/>
    </source>
</evidence>
<organism evidence="5 6">
    <name type="scientific">Austwickia chelonae NBRC 105200</name>
    <dbReference type="NCBI Taxonomy" id="1184607"/>
    <lineage>
        <taxon>Bacteria</taxon>
        <taxon>Bacillati</taxon>
        <taxon>Actinomycetota</taxon>
        <taxon>Actinomycetes</taxon>
        <taxon>Micrococcales</taxon>
        <taxon>Dermatophilaceae</taxon>
        <taxon>Austwickia</taxon>
    </lineage>
</organism>
<sequence length="157" mass="17372">MRGHLIHTRFLPCPSQIPIAAELRAAIASGVYAAGDRLPEENALIEAYGVARMTARHALGMLRNEGLTWTRKGAGVFVRDFRPIVRNSIARVSERQWGAGRAIWEDETDSRNLVVDSVDVTPEAEAPADVRQVLALTEGEKVTIRKRRFVLDGSPSR</sequence>
<protein>
    <submittedName>
        <fullName evidence="5">Putative GntR family transcriptional regulator</fullName>
    </submittedName>
</protein>
<dbReference type="SUPFAM" id="SSF64288">
    <property type="entry name" value="Chorismate lyase-like"/>
    <property type="match status" value="1"/>
</dbReference>
<evidence type="ECO:0000259" key="4">
    <source>
        <dbReference type="PROSITE" id="PS50949"/>
    </source>
</evidence>
<name>K6V6J6_9MICO</name>
<dbReference type="InterPro" id="IPR000524">
    <property type="entry name" value="Tscrpt_reg_HTH_GntR"/>
</dbReference>
<keyword evidence="3" id="KW-0804">Transcription</keyword>
<dbReference type="RefSeq" id="WP_006502610.1">
    <property type="nucleotide sequence ID" value="NZ_BAGZ01000008.1"/>
</dbReference>
<reference evidence="5 6" key="1">
    <citation type="submission" date="2012-08" db="EMBL/GenBank/DDBJ databases">
        <title>Whole genome shotgun sequence of Austwickia chelonae NBRC 105200.</title>
        <authorList>
            <person name="Yoshida I."/>
            <person name="Hosoyama A."/>
            <person name="Tsuchikane K."/>
            <person name="Katsumata H."/>
            <person name="Ando Y."/>
            <person name="Ohji S."/>
            <person name="Hamada M."/>
            <person name="Tamura T."/>
            <person name="Yamazoe A."/>
            <person name="Yamazaki S."/>
            <person name="Fujita N."/>
        </authorList>
    </citation>
    <scope>NUCLEOTIDE SEQUENCE [LARGE SCALE GENOMIC DNA]</scope>
    <source>
        <strain evidence="5 6">NBRC 105200</strain>
    </source>
</reference>
<proteinExistence type="predicted"/>
<dbReference type="Proteomes" id="UP000008495">
    <property type="component" value="Unassembled WGS sequence"/>
</dbReference>
<dbReference type="Pfam" id="PF00392">
    <property type="entry name" value="GntR"/>
    <property type="match status" value="1"/>
</dbReference>
<dbReference type="GO" id="GO:0003677">
    <property type="term" value="F:DNA binding"/>
    <property type="evidence" value="ECO:0007669"/>
    <property type="project" value="UniProtKB-KW"/>
</dbReference>
<keyword evidence="2" id="KW-0238">DNA-binding</keyword>
<dbReference type="InterPro" id="IPR028978">
    <property type="entry name" value="Chorismate_lyase_/UTRA_dom_sf"/>
</dbReference>
<dbReference type="PROSITE" id="PS50949">
    <property type="entry name" value="HTH_GNTR"/>
    <property type="match status" value="1"/>
</dbReference>
<dbReference type="PRINTS" id="PR00035">
    <property type="entry name" value="HTHGNTR"/>
</dbReference>
<comment type="caution">
    <text evidence="5">The sequence shown here is derived from an EMBL/GenBank/DDBJ whole genome shotgun (WGS) entry which is preliminary data.</text>
</comment>
<dbReference type="CDD" id="cd07377">
    <property type="entry name" value="WHTH_GntR"/>
    <property type="match status" value="1"/>
</dbReference>
<dbReference type="SMART" id="SM00345">
    <property type="entry name" value="HTH_GNTR"/>
    <property type="match status" value="1"/>
</dbReference>
<dbReference type="Gene3D" id="1.10.10.10">
    <property type="entry name" value="Winged helix-like DNA-binding domain superfamily/Winged helix DNA-binding domain"/>
    <property type="match status" value="1"/>
</dbReference>
<dbReference type="InterPro" id="IPR036388">
    <property type="entry name" value="WH-like_DNA-bd_sf"/>
</dbReference>
<dbReference type="InterPro" id="IPR036390">
    <property type="entry name" value="WH_DNA-bd_sf"/>
</dbReference>
<dbReference type="InterPro" id="IPR050679">
    <property type="entry name" value="Bact_HTH_transcr_reg"/>
</dbReference>
<evidence type="ECO:0000313" key="5">
    <source>
        <dbReference type="EMBL" id="GAB77858.1"/>
    </source>
</evidence>
<evidence type="ECO:0000256" key="3">
    <source>
        <dbReference type="ARBA" id="ARBA00023163"/>
    </source>
</evidence>
<gene>
    <name evidence="5" type="ORF">AUCHE_08_01000</name>
</gene>
<evidence type="ECO:0000313" key="6">
    <source>
        <dbReference type="Proteomes" id="UP000008495"/>
    </source>
</evidence>
<keyword evidence="6" id="KW-1185">Reference proteome</keyword>
<dbReference type="GO" id="GO:0045892">
    <property type="term" value="P:negative regulation of DNA-templated transcription"/>
    <property type="evidence" value="ECO:0007669"/>
    <property type="project" value="TreeGrafter"/>
</dbReference>
<dbReference type="EMBL" id="BAGZ01000008">
    <property type="protein sequence ID" value="GAB77858.1"/>
    <property type="molecule type" value="Genomic_DNA"/>
</dbReference>
<evidence type="ECO:0000256" key="1">
    <source>
        <dbReference type="ARBA" id="ARBA00023015"/>
    </source>
</evidence>
<dbReference type="eggNOG" id="COG2188">
    <property type="taxonomic scope" value="Bacteria"/>
</dbReference>
<dbReference type="AlphaFoldDB" id="K6V6J6"/>
<dbReference type="GO" id="GO:0003700">
    <property type="term" value="F:DNA-binding transcription factor activity"/>
    <property type="evidence" value="ECO:0007669"/>
    <property type="project" value="InterPro"/>
</dbReference>
<dbReference type="PANTHER" id="PTHR44846:SF17">
    <property type="entry name" value="GNTR-FAMILY TRANSCRIPTIONAL REGULATOR"/>
    <property type="match status" value="1"/>
</dbReference>
<keyword evidence="1" id="KW-0805">Transcription regulation</keyword>
<accession>K6V6J6</accession>
<dbReference type="SUPFAM" id="SSF46785">
    <property type="entry name" value="Winged helix' DNA-binding domain"/>
    <property type="match status" value="1"/>
</dbReference>
<feature type="domain" description="HTH gntR-type" evidence="4">
    <location>
        <begin position="13"/>
        <end position="81"/>
    </location>
</feature>